<proteinExistence type="predicted"/>
<feature type="compositionally biased region" description="Polar residues" evidence="1">
    <location>
        <begin position="28"/>
        <end position="47"/>
    </location>
</feature>
<protein>
    <submittedName>
        <fullName evidence="2">Uncharacterized protein</fullName>
    </submittedName>
</protein>
<dbReference type="AlphaFoldDB" id="A0A4C1T2U7"/>
<evidence type="ECO:0000256" key="1">
    <source>
        <dbReference type="SAM" id="MobiDB-lite"/>
    </source>
</evidence>
<feature type="region of interest" description="Disordered" evidence="1">
    <location>
        <begin position="28"/>
        <end position="48"/>
    </location>
</feature>
<comment type="caution">
    <text evidence="2">The sequence shown here is derived from an EMBL/GenBank/DDBJ whole genome shotgun (WGS) entry which is preliminary data.</text>
</comment>
<name>A0A4C1T2U7_EUMVA</name>
<evidence type="ECO:0000313" key="3">
    <source>
        <dbReference type="Proteomes" id="UP000299102"/>
    </source>
</evidence>
<sequence length="122" mass="13483">MPHPKWTDGETGNYNIIRRNGCELATAQESNRVPPSHSKATPSITESSHTRYGTYRYRVYGPRPAGVRAVTTTPYGVIAVGRIFVSAKVVHENVYGECARRKAHVQGRRCAPIRGIFGDELG</sequence>
<evidence type="ECO:0000313" key="2">
    <source>
        <dbReference type="EMBL" id="GBP08823.1"/>
    </source>
</evidence>
<gene>
    <name evidence="2" type="ORF">EVAR_78228_1</name>
</gene>
<organism evidence="2 3">
    <name type="scientific">Eumeta variegata</name>
    <name type="common">Bagworm moth</name>
    <name type="synonym">Eumeta japonica</name>
    <dbReference type="NCBI Taxonomy" id="151549"/>
    <lineage>
        <taxon>Eukaryota</taxon>
        <taxon>Metazoa</taxon>
        <taxon>Ecdysozoa</taxon>
        <taxon>Arthropoda</taxon>
        <taxon>Hexapoda</taxon>
        <taxon>Insecta</taxon>
        <taxon>Pterygota</taxon>
        <taxon>Neoptera</taxon>
        <taxon>Endopterygota</taxon>
        <taxon>Lepidoptera</taxon>
        <taxon>Glossata</taxon>
        <taxon>Ditrysia</taxon>
        <taxon>Tineoidea</taxon>
        <taxon>Psychidae</taxon>
        <taxon>Oiketicinae</taxon>
        <taxon>Eumeta</taxon>
    </lineage>
</organism>
<reference evidence="2 3" key="1">
    <citation type="journal article" date="2019" name="Commun. Biol.">
        <title>The bagworm genome reveals a unique fibroin gene that provides high tensile strength.</title>
        <authorList>
            <person name="Kono N."/>
            <person name="Nakamura H."/>
            <person name="Ohtoshi R."/>
            <person name="Tomita M."/>
            <person name="Numata K."/>
            <person name="Arakawa K."/>
        </authorList>
    </citation>
    <scope>NUCLEOTIDE SEQUENCE [LARGE SCALE GENOMIC DNA]</scope>
</reference>
<dbReference type="EMBL" id="BGZK01000033">
    <property type="protein sequence ID" value="GBP08823.1"/>
    <property type="molecule type" value="Genomic_DNA"/>
</dbReference>
<dbReference type="Proteomes" id="UP000299102">
    <property type="component" value="Unassembled WGS sequence"/>
</dbReference>
<keyword evidence="3" id="KW-1185">Reference proteome</keyword>
<accession>A0A4C1T2U7</accession>